<evidence type="ECO:0000313" key="10">
    <source>
        <dbReference type="Proteomes" id="UP000285013"/>
    </source>
</evidence>
<dbReference type="InterPro" id="IPR008979">
    <property type="entry name" value="Galactose-bd-like_sf"/>
</dbReference>
<feature type="domain" description="Glycoside hydrolase family 2 catalytic" evidence="5">
    <location>
        <begin position="312"/>
        <end position="472"/>
    </location>
</feature>
<comment type="similarity">
    <text evidence="1">Belongs to the glycosyl hydrolase 2 family.</text>
</comment>
<dbReference type="EMBL" id="QRPE01000006">
    <property type="protein sequence ID" value="RHL94099.1"/>
    <property type="molecule type" value="Genomic_DNA"/>
</dbReference>
<gene>
    <name evidence="9" type="ORF">DWZ95_07880</name>
</gene>
<dbReference type="InterPro" id="IPR051913">
    <property type="entry name" value="GH2_Domain-Containing"/>
</dbReference>
<feature type="domain" description="Glycoside hydrolase family 2 immunoglobulin-like beta-sandwich" evidence="4">
    <location>
        <begin position="202"/>
        <end position="305"/>
    </location>
</feature>
<dbReference type="InterPro" id="IPR006104">
    <property type="entry name" value="Glyco_hydro_2_N"/>
</dbReference>
<sequence length="811" mass="91808">MRKASKLLFLCMVMLVTTFSGGTLRASGRKILFNKDWKFHLGIAANTEQPEYNDSRWRVLDLPHDWSVEPLPFQKEGITVGPFSRMSEGDIDTGQTVGGEGWYRKKFTLSGDDAGKRIVLYFEGVYNQSELWINGKKANFNAYGYTSYKVDITPYLNAPGTPNAIAMKVVNAGRNSRWYAGSGIFRHVWLMKTEKLYLDEWDTFVDASELQKKDAVIKFSTIIHNEALQNKSGKIGIKIYSPAGNEVFSTSQDVLLSEETPVATSFSIKKPELWSVDTPVLYTAEVSLFSNEKEYDKITVPFGIRTLSFSADKGFLLNGKPVKLKGGCIHHDNGLLGAVAIDRAEERKVELMKANGYNAVRCSHNQVSEHFLDACDRLGMLVIHETFDQWQAAKREQDYHQFFDEWSDRDLSASVRRDRNHPSIIMWSIGNEVAQRADEPEGDLISKRLVGTIRKYDTSRFTTIGSNDFWDRRQFTWDKDSYRIFRNLDVAGYNYIWWKYESDHAAYPDRVIYGSESYPKEAAQNWNLVEKHPYVIGDFVWTAIDYLGEAGLAHALYLGEGEHNPQFMGWPWYNGWCGDIDLCGDKKPQSYYRDVLWRERPLTMAVHAPVPDNKKEVVNGWGWPNELVSWNWKGLEGQTLSVNVYSRSPKVRLYLNGKLIGEKETGKENYTATFEVPYEPGILKAVNSKGKEEFILKTAGEPAAIRLTADRNTIKACKNDLSYVKIELVDKDGNVVPDTSLPVKIACSGKGTVIASGNAAYDDMKSFRSLTPNTFRGRAIAIVQPTEEKGEIRVTVSAEGMEDASVLIHAE</sequence>
<dbReference type="Pfam" id="PF16355">
    <property type="entry name" value="DUF4982"/>
    <property type="match status" value="1"/>
</dbReference>
<accession>A0A3E4IBC4</accession>
<dbReference type="Proteomes" id="UP000285013">
    <property type="component" value="Unassembled WGS sequence"/>
</dbReference>
<dbReference type="PROSITE" id="PS00608">
    <property type="entry name" value="GLYCOSYL_HYDROL_F2_2"/>
    <property type="match status" value="1"/>
</dbReference>
<dbReference type="InterPro" id="IPR006101">
    <property type="entry name" value="Glyco_hydro_2"/>
</dbReference>
<feature type="domain" description="Glycosyl hydrolases family 2 sugar binding" evidence="6">
    <location>
        <begin position="93"/>
        <end position="193"/>
    </location>
</feature>
<dbReference type="Pfam" id="PF02837">
    <property type="entry name" value="Glyco_hydro_2_N"/>
    <property type="match status" value="1"/>
</dbReference>
<feature type="domain" description="DUF4982" evidence="7">
    <location>
        <begin position="637"/>
        <end position="691"/>
    </location>
</feature>
<dbReference type="PANTHER" id="PTHR42732:SF1">
    <property type="entry name" value="BETA-MANNOSIDASE"/>
    <property type="match status" value="1"/>
</dbReference>
<evidence type="ECO:0000259" key="8">
    <source>
        <dbReference type="Pfam" id="PF18565"/>
    </source>
</evidence>
<feature type="domain" description="Glycoside hydrolase family 2" evidence="8">
    <location>
        <begin position="705"/>
        <end position="806"/>
    </location>
</feature>
<evidence type="ECO:0000256" key="1">
    <source>
        <dbReference type="ARBA" id="ARBA00007401"/>
    </source>
</evidence>
<dbReference type="SUPFAM" id="SSF49303">
    <property type="entry name" value="beta-Galactosidase/glucuronidase domain"/>
    <property type="match status" value="1"/>
</dbReference>
<dbReference type="InterPro" id="IPR036156">
    <property type="entry name" value="Beta-gal/glucu_dom_sf"/>
</dbReference>
<protein>
    <submittedName>
        <fullName evidence="9">DUF4982 domain-containing protein</fullName>
    </submittedName>
</protein>
<dbReference type="PANTHER" id="PTHR42732">
    <property type="entry name" value="BETA-GALACTOSIDASE"/>
    <property type="match status" value="1"/>
</dbReference>
<name>A0A3E4IBC4_9BACE</name>
<dbReference type="AlphaFoldDB" id="A0A3E4IBC4"/>
<keyword evidence="3" id="KW-0326">Glycosidase</keyword>
<dbReference type="Gene3D" id="3.20.20.80">
    <property type="entry name" value="Glycosidases"/>
    <property type="match status" value="2"/>
</dbReference>
<evidence type="ECO:0000256" key="3">
    <source>
        <dbReference type="ARBA" id="ARBA00023295"/>
    </source>
</evidence>
<dbReference type="GeneID" id="26158421"/>
<evidence type="ECO:0000259" key="5">
    <source>
        <dbReference type="Pfam" id="PF02836"/>
    </source>
</evidence>
<evidence type="ECO:0000259" key="6">
    <source>
        <dbReference type="Pfam" id="PF02837"/>
    </source>
</evidence>
<dbReference type="Gene3D" id="2.60.120.260">
    <property type="entry name" value="Galactose-binding domain-like"/>
    <property type="match status" value="1"/>
</dbReference>
<dbReference type="InterPro" id="IPR023232">
    <property type="entry name" value="Glyco_hydro_2_AS"/>
</dbReference>
<dbReference type="PRINTS" id="PR00132">
    <property type="entry name" value="GLHYDRLASE2"/>
</dbReference>
<dbReference type="InterPro" id="IPR013783">
    <property type="entry name" value="Ig-like_fold"/>
</dbReference>
<dbReference type="SUPFAM" id="SSF49785">
    <property type="entry name" value="Galactose-binding domain-like"/>
    <property type="match status" value="1"/>
</dbReference>
<dbReference type="Pfam" id="PF18565">
    <property type="entry name" value="Glyco_hydro2_C5"/>
    <property type="match status" value="1"/>
</dbReference>
<evidence type="ECO:0000256" key="2">
    <source>
        <dbReference type="ARBA" id="ARBA00022801"/>
    </source>
</evidence>
<reference evidence="9 10" key="1">
    <citation type="submission" date="2018-08" db="EMBL/GenBank/DDBJ databases">
        <title>A genome reference for cultivated species of the human gut microbiota.</title>
        <authorList>
            <person name="Zou Y."/>
            <person name="Xue W."/>
            <person name="Luo G."/>
        </authorList>
    </citation>
    <scope>NUCLEOTIDE SEQUENCE [LARGE SCALE GENOMIC DNA]</scope>
    <source>
        <strain evidence="9 10">AF36-16BH</strain>
    </source>
</reference>
<proteinExistence type="inferred from homology"/>
<dbReference type="GO" id="GO:0005975">
    <property type="term" value="P:carbohydrate metabolic process"/>
    <property type="evidence" value="ECO:0007669"/>
    <property type="project" value="InterPro"/>
</dbReference>
<dbReference type="InterPro" id="IPR006102">
    <property type="entry name" value="Ig-like_GH2"/>
</dbReference>
<dbReference type="RefSeq" id="WP_007660916.1">
    <property type="nucleotide sequence ID" value="NZ_CDQQ01000095.1"/>
</dbReference>
<evidence type="ECO:0000259" key="7">
    <source>
        <dbReference type="Pfam" id="PF16355"/>
    </source>
</evidence>
<organism evidence="9 10">
    <name type="scientific">Bacteroides intestinalis</name>
    <dbReference type="NCBI Taxonomy" id="329854"/>
    <lineage>
        <taxon>Bacteria</taxon>
        <taxon>Pseudomonadati</taxon>
        <taxon>Bacteroidota</taxon>
        <taxon>Bacteroidia</taxon>
        <taxon>Bacteroidales</taxon>
        <taxon>Bacteroidaceae</taxon>
        <taxon>Bacteroides</taxon>
    </lineage>
</organism>
<dbReference type="Gene3D" id="2.60.40.10">
    <property type="entry name" value="Immunoglobulins"/>
    <property type="match status" value="3"/>
</dbReference>
<comment type="caution">
    <text evidence="9">The sequence shown here is derived from an EMBL/GenBank/DDBJ whole genome shotgun (WGS) entry which is preliminary data.</text>
</comment>
<dbReference type="Pfam" id="PF02836">
    <property type="entry name" value="Glyco_hydro_2_C"/>
    <property type="match status" value="1"/>
</dbReference>
<dbReference type="InterPro" id="IPR017853">
    <property type="entry name" value="GH"/>
</dbReference>
<evidence type="ECO:0000313" key="9">
    <source>
        <dbReference type="EMBL" id="RHL94099.1"/>
    </source>
</evidence>
<keyword evidence="2" id="KW-0378">Hydrolase</keyword>
<dbReference type="GO" id="GO:0004553">
    <property type="term" value="F:hydrolase activity, hydrolyzing O-glycosyl compounds"/>
    <property type="evidence" value="ECO:0007669"/>
    <property type="project" value="InterPro"/>
</dbReference>
<dbReference type="InterPro" id="IPR032311">
    <property type="entry name" value="DUF4982"/>
</dbReference>
<dbReference type="Pfam" id="PF00703">
    <property type="entry name" value="Glyco_hydro_2"/>
    <property type="match status" value="1"/>
</dbReference>
<dbReference type="InterPro" id="IPR040605">
    <property type="entry name" value="Glyco_hydro2_dom5"/>
</dbReference>
<evidence type="ECO:0000259" key="4">
    <source>
        <dbReference type="Pfam" id="PF00703"/>
    </source>
</evidence>
<dbReference type="InterPro" id="IPR006103">
    <property type="entry name" value="Glyco_hydro_2_cat"/>
</dbReference>
<dbReference type="SUPFAM" id="SSF51445">
    <property type="entry name" value="(Trans)glycosidases"/>
    <property type="match status" value="1"/>
</dbReference>